<dbReference type="AlphaFoldDB" id="A0A934JVU2"/>
<dbReference type="GO" id="GO:0005886">
    <property type="term" value="C:plasma membrane"/>
    <property type="evidence" value="ECO:0007669"/>
    <property type="project" value="UniProtKB-SubCell"/>
</dbReference>
<dbReference type="InterPro" id="IPR052159">
    <property type="entry name" value="Competence_DNA_uptake"/>
</dbReference>
<evidence type="ECO:0000313" key="8">
    <source>
        <dbReference type="EMBL" id="MBJ7538144.1"/>
    </source>
</evidence>
<keyword evidence="4 6" id="KW-1133">Transmembrane helix</keyword>
<dbReference type="InterPro" id="IPR004477">
    <property type="entry name" value="ComEC_N"/>
</dbReference>
<gene>
    <name evidence="8" type="ORF">I8J31_10700</name>
</gene>
<dbReference type="PANTHER" id="PTHR30619">
    <property type="entry name" value="DNA INTERNALIZATION/COMPETENCE PROTEIN COMEC/REC2"/>
    <property type="match status" value="1"/>
</dbReference>
<sequence length="644" mass="72935">MLLSSLSILMGAVLVPSEYLWLYSTHIILVCLYLIVSKRLIVLILTVFSLLSVYCNEFHQEAFSLPLIVGQRVSFNPESRIMTLAPRSAPLAGGGGAWEEINKEQQITIHFFNSLGDREVIRDVSLSVSELGAASSMIGEITQITLPDKNGLWWQRQLYIERQVVQLGLKFFDPAAITRQQHSIAALAIRERFVRILDDYFDSFASWRFSKALLLGSNDLWSERDVWMVRTLGLAHLFVVSGLHVGFVFVLGCLLSRFLWRMMPKSLLLAGLARWHMDAIVVIPILLLYCYITNWGEPVVRASIMLTTYLLARVCSMKVSAYAVITFALWLVLLVDPRAILDAGLWLSFSMVYLLIGFFQTSIHWTRLFAVQLMLSTASMVLVLGWQEAISSASILVNLLLVPITGFIWFPWGVLACVEGLITGTTYGYAVLDVLLNCLLSLVEFLAFTAPLFFFEQFDSSIPRLIMLILLIYWVFQTPLRRGVFAVCGIWLALFSVTPLSFNSPDLMLENQRGELVLKGEQGILLSAQWAGKERGKLSLDAYIKSHSNETLSLSAEKGGDWSPRELLQHHVDWLFLQGTAASKTVTRLNALQVNWLILSPDEWLAFYFRDDRILLRHSGCIFSFFLFKSDTCKHVEKLENMLN</sequence>
<accession>A0A934JVU2</accession>
<keyword evidence="9" id="KW-1185">Reference proteome</keyword>
<feature type="transmembrane region" description="Helical" evidence="6">
    <location>
        <begin position="339"/>
        <end position="356"/>
    </location>
</feature>
<evidence type="ECO:0000259" key="7">
    <source>
        <dbReference type="Pfam" id="PF03772"/>
    </source>
</evidence>
<evidence type="ECO:0000313" key="9">
    <source>
        <dbReference type="Proteomes" id="UP000628710"/>
    </source>
</evidence>
<keyword evidence="3 6" id="KW-0812">Transmembrane</keyword>
<evidence type="ECO:0000256" key="5">
    <source>
        <dbReference type="ARBA" id="ARBA00023136"/>
    </source>
</evidence>
<feature type="transmembrane region" description="Helical" evidence="6">
    <location>
        <begin position="234"/>
        <end position="260"/>
    </location>
</feature>
<evidence type="ECO:0000256" key="6">
    <source>
        <dbReference type="SAM" id="Phobius"/>
    </source>
</evidence>
<feature type="transmembrane region" description="Helical" evidence="6">
    <location>
        <begin position="368"/>
        <end position="387"/>
    </location>
</feature>
<dbReference type="Proteomes" id="UP000628710">
    <property type="component" value="Unassembled WGS sequence"/>
</dbReference>
<evidence type="ECO:0000256" key="1">
    <source>
        <dbReference type="ARBA" id="ARBA00004651"/>
    </source>
</evidence>
<feature type="transmembrane region" description="Helical" evidence="6">
    <location>
        <begin position="272"/>
        <end position="292"/>
    </location>
</feature>
<dbReference type="EMBL" id="JAEMNX010000011">
    <property type="protein sequence ID" value="MBJ7538144.1"/>
    <property type="molecule type" value="Genomic_DNA"/>
</dbReference>
<feature type="transmembrane region" description="Helical" evidence="6">
    <location>
        <begin position="304"/>
        <end position="333"/>
    </location>
</feature>
<proteinExistence type="predicted"/>
<feature type="transmembrane region" description="Helical" evidence="6">
    <location>
        <begin position="434"/>
        <end position="455"/>
    </location>
</feature>
<organism evidence="8 9">
    <name type="scientific">Marinomonas transparens</name>
    <dbReference type="NCBI Taxonomy" id="2795388"/>
    <lineage>
        <taxon>Bacteria</taxon>
        <taxon>Pseudomonadati</taxon>
        <taxon>Pseudomonadota</taxon>
        <taxon>Gammaproteobacteria</taxon>
        <taxon>Oceanospirillales</taxon>
        <taxon>Oceanospirillaceae</taxon>
        <taxon>Marinomonas</taxon>
    </lineage>
</organism>
<name>A0A934JVU2_9GAMM</name>
<evidence type="ECO:0000256" key="4">
    <source>
        <dbReference type="ARBA" id="ARBA00022989"/>
    </source>
</evidence>
<comment type="subcellular location">
    <subcellularLocation>
        <location evidence="1">Cell membrane</location>
        <topology evidence="1">Multi-pass membrane protein</topology>
    </subcellularLocation>
</comment>
<keyword evidence="5 6" id="KW-0472">Membrane</keyword>
<evidence type="ECO:0000256" key="2">
    <source>
        <dbReference type="ARBA" id="ARBA00022475"/>
    </source>
</evidence>
<protein>
    <submittedName>
        <fullName evidence="8">ComEC/Rec2 family competence protein</fullName>
    </submittedName>
</protein>
<feature type="transmembrane region" description="Helical" evidence="6">
    <location>
        <begin position="461"/>
        <end position="476"/>
    </location>
</feature>
<feature type="transmembrane region" description="Helical" evidence="6">
    <location>
        <begin position="399"/>
        <end position="422"/>
    </location>
</feature>
<feature type="transmembrane region" description="Helical" evidence="6">
    <location>
        <begin position="483"/>
        <end position="502"/>
    </location>
</feature>
<reference evidence="8" key="1">
    <citation type="submission" date="2020-12" db="EMBL/GenBank/DDBJ databases">
        <title>Marinomonas arctica sp. nov., a psychrotolerant bacterium isolated from the Arctic.</title>
        <authorList>
            <person name="Zhang Y."/>
        </authorList>
    </citation>
    <scope>NUCLEOTIDE SEQUENCE</scope>
    <source>
        <strain evidence="8">C1424</strain>
    </source>
</reference>
<comment type="caution">
    <text evidence="8">The sequence shown here is derived from an EMBL/GenBank/DDBJ whole genome shotgun (WGS) entry which is preliminary data.</text>
</comment>
<keyword evidence="2" id="KW-1003">Cell membrane</keyword>
<dbReference type="NCBIfam" id="TIGR00360">
    <property type="entry name" value="ComEC_N-term"/>
    <property type="match status" value="1"/>
</dbReference>
<dbReference type="RefSeq" id="WP_199468552.1">
    <property type="nucleotide sequence ID" value="NZ_JAEMNX010000011.1"/>
</dbReference>
<feature type="domain" description="ComEC/Rec2-related protein" evidence="7">
    <location>
        <begin position="213"/>
        <end position="476"/>
    </location>
</feature>
<dbReference type="Pfam" id="PF03772">
    <property type="entry name" value="Competence"/>
    <property type="match status" value="1"/>
</dbReference>
<evidence type="ECO:0000256" key="3">
    <source>
        <dbReference type="ARBA" id="ARBA00022692"/>
    </source>
</evidence>
<dbReference type="PANTHER" id="PTHR30619:SF7">
    <property type="entry name" value="BETA-LACTAMASE DOMAIN PROTEIN"/>
    <property type="match status" value="1"/>
</dbReference>